<keyword evidence="6" id="KW-0732">Signal</keyword>
<accession>A0A834B3Y0</accession>
<gene>
    <name evidence="17" type="ORF">HJG60_021024</name>
</gene>
<evidence type="ECO:0000256" key="3">
    <source>
        <dbReference type="ARBA" id="ARBA00022525"/>
    </source>
</evidence>
<feature type="compositionally biased region" description="Polar residues" evidence="14">
    <location>
        <begin position="119"/>
        <end position="128"/>
    </location>
</feature>
<dbReference type="GO" id="GO:0030659">
    <property type="term" value="C:cytoplasmic vesicle membrane"/>
    <property type="evidence" value="ECO:0007669"/>
    <property type="project" value="UniProtKB-SubCell"/>
</dbReference>
<proteinExistence type="predicted"/>
<dbReference type="PROSITE" id="PS51034">
    <property type="entry name" value="ZP_2"/>
    <property type="match status" value="1"/>
</dbReference>
<keyword evidence="9" id="KW-1015">Disulfide bond</keyword>
<feature type="compositionally biased region" description="Polar residues" evidence="14">
    <location>
        <begin position="96"/>
        <end position="105"/>
    </location>
</feature>
<feature type="transmembrane region" description="Helical" evidence="15">
    <location>
        <begin position="142"/>
        <end position="165"/>
    </location>
</feature>
<protein>
    <recommendedName>
        <fullName evidence="12">Zona pellucida-like domain-containing protein 1</fullName>
    </recommendedName>
    <alternativeName>
        <fullName evidence="13">Cupulin</fullName>
    </alternativeName>
</protein>
<feature type="region of interest" description="Disordered" evidence="14">
    <location>
        <begin position="88"/>
        <end position="130"/>
    </location>
</feature>
<keyword evidence="4" id="KW-0272">Extracellular matrix</keyword>
<keyword evidence="3" id="KW-0964">Secreted</keyword>
<keyword evidence="8 15" id="KW-0472">Membrane</keyword>
<dbReference type="InterPro" id="IPR001507">
    <property type="entry name" value="ZP_dom"/>
</dbReference>
<dbReference type="InterPro" id="IPR055355">
    <property type="entry name" value="ZP-C"/>
</dbReference>
<evidence type="ECO:0000256" key="2">
    <source>
        <dbReference type="ARBA" id="ARBA00004498"/>
    </source>
</evidence>
<evidence type="ECO:0000256" key="14">
    <source>
        <dbReference type="SAM" id="MobiDB-lite"/>
    </source>
</evidence>
<evidence type="ECO:0000256" key="9">
    <source>
        <dbReference type="ARBA" id="ARBA00023157"/>
    </source>
</evidence>
<keyword evidence="7 15" id="KW-1133">Transmembrane helix</keyword>
<evidence type="ECO:0000256" key="5">
    <source>
        <dbReference type="ARBA" id="ARBA00022692"/>
    </source>
</evidence>
<sequence length="184" mass="20578">MDYCYTTPSGNPNDDIRYDLFLSCDKDPQTTVIENGRSQQGRFSFEVFRFVKHKNQKMSTVFLHCVTKLCRADDCPFLMPTCSHRERRDAGRRTTWRPQSTSGNAILSAGPIITRSDETPTNNSQLGTPNEPPFQLNAITSALISGMVILGAMSFSLLLCSLVLLRRKAPTSLVLNGIRNPVFD</sequence>
<dbReference type="PANTHER" id="PTHR14002:SF24">
    <property type="entry name" value="ZONA PELLUCIDA-LIKE DOMAIN-CONTAINING PROTEIN 1"/>
    <property type="match status" value="1"/>
</dbReference>
<evidence type="ECO:0000256" key="7">
    <source>
        <dbReference type="ARBA" id="ARBA00022989"/>
    </source>
</evidence>
<keyword evidence="5 15" id="KW-0812">Transmembrane</keyword>
<comment type="subcellular location">
    <subcellularLocation>
        <location evidence="1">Cytoplasmic vesicle membrane</location>
        <topology evidence="1">Single-pass type I membrane protein</topology>
    </subcellularLocation>
    <subcellularLocation>
        <location evidence="2">Secreted</location>
        <location evidence="2">Extracellular space</location>
        <location evidence="2">Extracellular matrix</location>
    </subcellularLocation>
</comment>
<comment type="caution">
    <text evidence="17">The sequence shown here is derived from an EMBL/GenBank/DDBJ whole genome shotgun (WGS) entry which is preliminary data.</text>
</comment>
<evidence type="ECO:0000256" key="10">
    <source>
        <dbReference type="ARBA" id="ARBA00023329"/>
    </source>
</evidence>
<dbReference type="Gene3D" id="2.60.40.4100">
    <property type="entry name" value="Zona pellucida, ZP-C domain"/>
    <property type="match status" value="1"/>
</dbReference>
<organism evidence="17 18">
    <name type="scientific">Phyllostomus discolor</name>
    <name type="common">pale spear-nosed bat</name>
    <dbReference type="NCBI Taxonomy" id="89673"/>
    <lineage>
        <taxon>Eukaryota</taxon>
        <taxon>Metazoa</taxon>
        <taxon>Chordata</taxon>
        <taxon>Craniata</taxon>
        <taxon>Vertebrata</taxon>
        <taxon>Euteleostomi</taxon>
        <taxon>Mammalia</taxon>
        <taxon>Eutheria</taxon>
        <taxon>Laurasiatheria</taxon>
        <taxon>Chiroptera</taxon>
        <taxon>Yangochiroptera</taxon>
        <taxon>Phyllostomidae</taxon>
        <taxon>Phyllostominae</taxon>
        <taxon>Phyllostomus</taxon>
    </lineage>
</organism>
<evidence type="ECO:0000256" key="6">
    <source>
        <dbReference type="ARBA" id="ARBA00022729"/>
    </source>
</evidence>
<evidence type="ECO:0000256" key="1">
    <source>
        <dbReference type="ARBA" id="ARBA00004358"/>
    </source>
</evidence>
<keyword evidence="10" id="KW-0968">Cytoplasmic vesicle</keyword>
<dbReference type="EMBL" id="JABVXQ010000003">
    <property type="protein sequence ID" value="KAF6122813.1"/>
    <property type="molecule type" value="Genomic_DNA"/>
</dbReference>
<evidence type="ECO:0000256" key="4">
    <source>
        <dbReference type="ARBA" id="ARBA00022530"/>
    </source>
</evidence>
<reference evidence="17 18" key="1">
    <citation type="journal article" date="2020" name="Nature">
        <title>Six reference-quality genomes reveal evolution of bat adaptations.</title>
        <authorList>
            <person name="Jebb D."/>
            <person name="Huang Z."/>
            <person name="Pippel M."/>
            <person name="Hughes G.M."/>
            <person name="Lavrichenko K."/>
            <person name="Devanna P."/>
            <person name="Winkler S."/>
            <person name="Jermiin L.S."/>
            <person name="Skirmuntt E.C."/>
            <person name="Katzourakis A."/>
            <person name="Burkitt-Gray L."/>
            <person name="Ray D.A."/>
            <person name="Sullivan K.A.M."/>
            <person name="Roscito J.G."/>
            <person name="Kirilenko B.M."/>
            <person name="Davalos L.M."/>
            <person name="Corthals A.P."/>
            <person name="Power M.L."/>
            <person name="Jones G."/>
            <person name="Ransome R.D."/>
            <person name="Dechmann D.K.N."/>
            <person name="Locatelli A.G."/>
            <person name="Puechmaille S.J."/>
            <person name="Fedrigo O."/>
            <person name="Jarvis E.D."/>
            <person name="Hiller M."/>
            <person name="Vernes S.C."/>
            <person name="Myers E.W."/>
            <person name="Teeling E.C."/>
        </authorList>
    </citation>
    <scope>NUCLEOTIDE SEQUENCE [LARGE SCALE GENOMIC DNA]</scope>
    <source>
        <strain evidence="17">Bat1K_MPI-CBG_1</strain>
    </source>
</reference>
<evidence type="ECO:0000259" key="16">
    <source>
        <dbReference type="PROSITE" id="PS51034"/>
    </source>
</evidence>
<dbReference type="PANTHER" id="PTHR14002">
    <property type="entry name" value="ENDOGLIN/TGF-BETA RECEPTOR TYPE III"/>
    <property type="match status" value="1"/>
</dbReference>
<dbReference type="Pfam" id="PF00100">
    <property type="entry name" value="Zona_pellucida"/>
    <property type="match status" value="1"/>
</dbReference>
<evidence type="ECO:0000256" key="11">
    <source>
        <dbReference type="ARBA" id="ARBA00037652"/>
    </source>
</evidence>
<evidence type="ECO:0000256" key="13">
    <source>
        <dbReference type="ARBA" id="ARBA00043069"/>
    </source>
</evidence>
<feature type="domain" description="ZP" evidence="16">
    <location>
        <begin position="1"/>
        <end position="89"/>
    </location>
</feature>
<evidence type="ECO:0000313" key="17">
    <source>
        <dbReference type="EMBL" id="KAF6122813.1"/>
    </source>
</evidence>
<dbReference type="InterPro" id="IPR042235">
    <property type="entry name" value="ZP-C_dom"/>
</dbReference>
<evidence type="ECO:0000313" key="18">
    <source>
        <dbReference type="Proteomes" id="UP000664940"/>
    </source>
</evidence>
<evidence type="ECO:0000256" key="12">
    <source>
        <dbReference type="ARBA" id="ARBA00040851"/>
    </source>
</evidence>
<evidence type="ECO:0000256" key="8">
    <source>
        <dbReference type="ARBA" id="ARBA00023136"/>
    </source>
</evidence>
<dbReference type="Proteomes" id="UP000664940">
    <property type="component" value="Unassembled WGS sequence"/>
</dbReference>
<comment type="function">
    <text evidence="11">Glycoprotein which is a component of the gelatinous extracellular matrix in the cupulae of the vestibular organ.</text>
</comment>
<name>A0A834B3Y0_9CHIR</name>
<dbReference type="AlphaFoldDB" id="A0A834B3Y0"/>
<evidence type="ECO:0000256" key="15">
    <source>
        <dbReference type="SAM" id="Phobius"/>
    </source>
</evidence>